<gene>
    <name evidence="3" type="ORF">Agabi119p4_8671</name>
</gene>
<feature type="transmembrane region" description="Helical" evidence="1">
    <location>
        <begin position="64"/>
        <end position="83"/>
    </location>
</feature>
<organism evidence="3 4">
    <name type="scientific">Agaricus bisporus var. burnettii</name>
    <dbReference type="NCBI Taxonomy" id="192524"/>
    <lineage>
        <taxon>Eukaryota</taxon>
        <taxon>Fungi</taxon>
        <taxon>Dikarya</taxon>
        <taxon>Basidiomycota</taxon>
        <taxon>Agaricomycotina</taxon>
        <taxon>Agaricomycetes</taxon>
        <taxon>Agaricomycetidae</taxon>
        <taxon>Agaricales</taxon>
        <taxon>Agaricineae</taxon>
        <taxon>Agaricaceae</taxon>
        <taxon>Agaricus</taxon>
    </lineage>
</organism>
<reference evidence="3 4" key="1">
    <citation type="journal article" name="Sci. Rep.">
        <title>Telomere-to-telomere assembled and centromere annotated genomes of the two main subspecies of the button mushroom Agaricus bisporus reveal especially polymorphic chromosome ends.</title>
        <authorList>
            <person name="Sonnenberg A.S.M."/>
            <person name="Sedaghat-Telgerd N."/>
            <person name="Lavrijssen B."/>
            <person name="Ohm R.A."/>
            <person name="Hendrickx P.M."/>
            <person name="Scholtmeijer K."/>
            <person name="Baars J.J.P."/>
            <person name="van Peer A."/>
        </authorList>
    </citation>
    <scope>NUCLEOTIDE SEQUENCE [LARGE SCALE GENOMIC DNA]</scope>
    <source>
        <strain evidence="3 4">H119_p4</strain>
    </source>
</reference>
<feature type="domain" description="DUF6534" evidence="2">
    <location>
        <begin position="177"/>
        <end position="264"/>
    </location>
</feature>
<feature type="transmembrane region" description="Helical" evidence="1">
    <location>
        <begin position="25"/>
        <end position="43"/>
    </location>
</feature>
<feature type="transmembrane region" description="Helical" evidence="1">
    <location>
        <begin position="95"/>
        <end position="117"/>
    </location>
</feature>
<dbReference type="InterPro" id="IPR045339">
    <property type="entry name" value="DUF6534"/>
</dbReference>
<evidence type="ECO:0000313" key="4">
    <source>
        <dbReference type="Proteomes" id="UP000629468"/>
    </source>
</evidence>
<proteinExistence type="predicted"/>
<feature type="transmembrane region" description="Helical" evidence="1">
    <location>
        <begin position="167"/>
        <end position="192"/>
    </location>
</feature>
<dbReference type="AlphaFoldDB" id="A0A8H7C4V3"/>
<dbReference type="Pfam" id="PF20152">
    <property type="entry name" value="DUF6534"/>
    <property type="match status" value="1"/>
</dbReference>
<sequence>MAAPGPPGPPPVPIPDIGLRAGPQYVGIMCNAYLYGMLVLQFYNYHTRFRNDYPILRAIVHVQFLLETAQTIMSVADGFHWFVDGYGVGDQLSEFFLAAIDTPILCTLIAVISQGAYCWRIYRLSGWRVITSLIVVVILGQIAGGLGVGILMQQIGLITKWNHKVEAFMIVWTICTTVADVAIAVVMTWLLVSNSSYMNVSMSSRIIRLVIESNCASATVSIVQLLTTLIGPIKPPRTTMFLAPGYILGKLYSNSFLMMMNNRRFAGGVNEEVVTPGVGEPIVQLRPRHIHTSEAVLVGKETAVHFDNVSSSSYGPSGEAKVRFSEI</sequence>
<keyword evidence="1" id="KW-0472">Membrane</keyword>
<accession>A0A8H7C4V3</accession>
<feature type="transmembrane region" description="Helical" evidence="1">
    <location>
        <begin position="213"/>
        <end position="233"/>
    </location>
</feature>
<name>A0A8H7C4V3_AGABI</name>
<dbReference type="EMBL" id="JABXXO010000012">
    <property type="protein sequence ID" value="KAF7762078.1"/>
    <property type="molecule type" value="Genomic_DNA"/>
</dbReference>
<dbReference type="PANTHER" id="PTHR40465">
    <property type="entry name" value="CHROMOSOME 1, WHOLE GENOME SHOTGUN SEQUENCE"/>
    <property type="match status" value="1"/>
</dbReference>
<feature type="transmembrane region" description="Helical" evidence="1">
    <location>
        <begin position="129"/>
        <end position="155"/>
    </location>
</feature>
<protein>
    <recommendedName>
        <fullName evidence="2">DUF6534 domain-containing protein</fullName>
    </recommendedName>
</protein>
<evidence type="ECO:0000259" key="2">
    <source>
        <dbReference type="Pfam" id="PF20152"/>
    </source>
</evidence>
<evidence type="ECO:0000313" key="3">
    <source>
        <dbReference type="EMBL" id="KAF7762078.1"/>
    </source>
</evidence>
<dbReference type="Proteomes" id="UP000629468">
    <property type="component" value="Unassembled WGS sequence"/>
</dbReference>
<comment type="caution">
    <text evidence="3">The sequence shown here is derived from an EMBL/GenBank/DDBJ whole genome shotgun (WGS) entry which is preliminary data.</text>
</comment>
<keyword evidence="1" id="KW-1133">Transmembrane helix</keyword>
<feature type="transmembrane region" description="Helical" evidence="1">
    <location>
        <begin position="239"/>
        <end position="257"/>
    </location>
</feature>
<dbReference type="PANTHER" id="PTHR40465:SF1">
    <property type="entry name" value="DUF6534 DOMAIN-CONTAINING PROTEIN"/>
    <property type="match status" value="1"/>
</dbReference>
<evidence type="ECO:0000256" key="1">
    <source>
        <dbReference type="SAM" id="Phobius"/>
    </source>
</evidence>
<keyword evidence="1" id="KW-0812">Transmembrane</keyword>